<reference evidence="2" key="1">
    <citation type="journal article" date="2019" name="Int. J. Syst. Evol. Microbiol.">
        <title>The Global Catalogue of Microorganisms (GCM) 10K type strain sequencing project: providing services to taxonomists for standard genome sequencing and annotation.</title>
        <authorList>
            <consortium name="The Broad Institute Genomics Platform"/>
            <consortium name="The Broad Institute Genome Sequencing Center for Infectious Disease"/>
            <person name="Wu L."/>
            <person name="Ma J."/>
        </authorList>
    </citation>
    <scope>NUCLEOTIDE SEQUENCE [LARGE SCALE GENOMIC DNA]</scope>
    <source>
        <strain evidence="2">JCM 9918</strain>
    </source>
</reference>
<evidence type="ECO:0000313" key="2">
    <source>
        <dbReference type="Proteomes" id="UP001596112"/>
    </source>
</evidence>
<dbReference type="Proteomes" id="UP001596112">
    <property type="component" value="Unassembled WGS sequence"/>
</dbReference>
<dbReference type="EMBL" id="JBHSNZ010000038">
    <property type="protein sequence ID" value="MFC5812655.1"/>
    <property type="molecule type" value="Genomic_DNA"/>
</dbReference>
<name>A0ABW1BHV1_9ACTN</name>
<organism evidence="1 2">
    <name type="scientific">Streptomyces heilongjiangensis</name>
    <dbReference type="NCBI Taxonomy" id="945052"/>
    <lineage>
        <taxon>Bacteria</taxon>
        <taxon>Bacillati</taxon>
        <taxon>Actinomycetota</taxon>
        <taxon>Actinomycetes</taxon>
        <taxon>Kitasatosporales</taxon>
        <taxon>Streptomycetaceae</taxon>
        <taxon>Streptomyces</taxon>
    </lineage>
</organism>
<dbReference type="RefSeq" id="WP_272172149.1">
    <property type="nucleotide sequence ID" value="NZ_JAQOSL010000046.1"/>
</dbReference>
<keyword evidence="2" id="KW-1185">Reference proteome</keyword>
<sequence>MVTAHAWADGTEYKGQAEHDDFDFCTVGEVTYMCRVSHAADPSTHPTQGEHGGKTWERAAWAALNGLSAAAGHLATAVSVVEFSSKRLAPASMNAAERERFTHLSGVLKARTQTLADEIERMLGDHQNSAPSS</sequence>
<gene>
    <name evidence="1" type="ORF">ACFQGO_34990</name>
</gene>
<protein>
    <submittedName>
        <fullName evidence="1">Uncharacterized protein</fullName>
    </submittedName>
</protein>
<proteinExistence type="predicted"/>
<comment type="caution">
    <text evidence="1">The sequence shown here is derived from an EMBL/GenBank/DDBJ whole genome shotgun (WGS) entry which is preliminary data.</text>
</comment>
<accession>A0ABW1BHV1</accession>
<evidence type="ECO:0000313" key="1">
    <source>
        <dbReference type="EMBL" id="MFC5812655.1"/>
    </source>
</evidence>